<evidence type="ECO:0000256" key="1">
    <source>
        <dbReference type="SAM" id="MobiDB-lite"/>
    </source>
</evidence>
<name>A0A1V9FIZ7_9BACT</name>
<gene>
    <name evidence="2" type="ORF">A3860_07630</name>
</gene>
<reference evidence="2 3" key="1">
    <citation type="submission" date="2016-03" db="EMBL/GenBank/DDBJ databases">
        <title>Niastella vici sp. nov., isolated from farmland soil.</title>
        <authorList>
            <person name="Chen L."/>
            <person name="Wang D."/>
            <person name="Yang S."/>
            <person name="Wang G."/>
        </authorList>
    </citation>
    <scope>NUCLEOTIDE SEQUENCE [LARGE SCALE GENOMIC DNA]</scope>
    <source>
        <strain evidence="2 3">DJ57</strain>
    </source>
</reference>
<dbReference type="EMBL" id="LVYD01000102">
    <property type="protein sequence ID" value="OQP58186.1"/>
    <property type="molecule type" value="Genomic_DNA"/>
</dbReference>
<dbReference type="OrthoDB" id="678209at2"/>
<proteinExistence type="predicted"/>
<evidence type="ECO:0000313" key="3">
    <source>
        <dbReference type="Proteomes" id="UP000192796"/>
    </source>
</evidence>
<comment type="caution">
    <text evidence="2">The sequence shown here is derived from an EMBL/GenBank/DDBJ whole genome shotgun (WGS) entry which is preliminary data.</text>
</comment>
<dbReference type="RefSeq" id="WP_081155333.1">
    <property type="nucleotide sequence ID" value="NZ_LVYD01000102.1"/>
</dbReference>
<feature type="compositionally biased region" description="Basic residues" evidence="1">
    <location>
        <begin position="15"/>
        <end position="35"/>
    </location>
</feature>
<evidence type="ECO:0000313" key="2">
    <source>
        <dbReference type="EMBL" id="OQP58186.1"/>
    </source>
</evidence>
<dbReference type="Proteomes" id="UP000192796">
    <property type="component" value="Unassembled WGS sequence"/>
</dbReference>
<feature type="region of interest" description="Disordered" evidence="1">
    <location>
        <begin position="1"/>
        <end position="44"/>
    </location>
</feature>
<sequence length="111" mass="12487">MAKKKRIAARSTVQVRKKASATRKKAATKKKKTAKKAPASAKSATNRLVIHTNDITKILGINIRTAQRLLQTIREELGRKKKDYVSIKEFAQYVHLGEEEVKENLSETVLS</sequence>
<dbReference type="AlphaFoldDB" id="A0A1V9FIZ7"/>
<protein>
    <submittedName>
        <fullName evidence="2">Uncharacterized protein</fullName>
    </submittedName>
</protein>
<accession>A0A1V9FIZ7</accession>
<organism evidence="2 3">
    <name type="scientific">Niastella vici</name>
    <dbReference type="NCBI Taxonomy" id="1703345"/>
    <lineage>
        <taxon>Bacteria</taxon>
        <taxon>Pseudomonadati</taxon>
        <taxon>Bacteroidota</taxon>
        <taxon>Chitinophagia</taxon>
        <taxon>Chitinophagales</taxon>
        <taxon>Chitinophagaceae</taxon>
        <taxon>Niastella</taxon>
    </lineage>
</organism>
<keyword evidence="3" id="KW-1185">Reference proteome</keyword>